<dbReference type="EMBL" id="MZXV01000042">
    <property type="protein sequence ID" value="PZV36715.1"/>
    <property type="molecule type" value="Genomic_DNA"/>
</dbReference>
<feature type="domain" description="Transposase IS66 central" evidence="2">
    <location>
        <begin position="350"/>
        <end position="474"/>
    </location>
</feature>
<dbReference type="PANTHER" id="PTHR33678">
    <property type="entry name" value="BLL1576 PROTEIN"/>
    <property type="match status" value="1"/>
</dbReference>
<protein>
    <recommendedName>
        <fullName evidence="2">Transposase IS66 central domain-containing protein</fullName>
    </recommendedName>
</protein>
<dbReference type="PANTHER" id="PTHR33678:SF2">
    <property type="match status" value="1"/>
</dbReference>
<evidence type="ECO:0000313" key="4">
    <source>
        <dbReference type="Proteomes" id="UP000248616"/>
    </source>
</evidence>
<feature type="compositionally biased region" description="Polar residues" evidence="1">
    <location>
        <begin position="57"/>
        <end position="67"/>
    </location>
</feature>
<reference evidence="4" key="1">
    <citation type="submission" date="2017-03" db="EMBL/GenBank/DDBJ databases">
        <authorList>
            <person name="Safronova V.I."/>
            <person name="Sazanova A.L."/>
            <person name="Chirak E.R."/>
        </authorList>
    </citation>
    <scope>NUCLEOTIDE SEQUENCE [LARGE SCALE GENOMIC DNA]</scope>
    <source>
        <strain evidence="4">Ach-343</strain>
    </source>
</reference>
<dbReference type="InterPro" id="IPR052344">
    <property type="entry name" value="Transposase-related"/>
</dbReference>
<evidence type="ECO:0000259" key="2">
    <source>
        <dbReference type="Pfam" id="PF03050"/>
    </source>
</evidence>
<keyword evidence="4" id="KW-1185">Reference proteome</keyword>
<dbReference type="InterPro" id="IPR004291">
    <property type="entry name" value="Transposase_IS66_central"/>
</dbReference>
<gene>
    <name evidence="3" type="ORF">B5V02_20345</name>
</gene>
<name>A0A2W7C0V6_9HYPH</name>
<dbReference type="Pfam" id="PF03050">
    <property type="entry name" value="DDE_Tnp_IS66"/>
    <property type="match status" value="1"/>
</dbReference>
<dbReference type="OrthoDB" id="7773346at2"/>
<dbReference type="Proteomes" id="UP000248616">
    <property type="component" value="Unassembled WGS sequence"/>
</dbReference>
<evidence type="ECO:0000313" key="3">
    <source>
        <dbReference type="EMBL" id="PZV36715.1"/>
    </source>
</evidence>
<organism evidence="3 4">
    <name type="scientific">Mesorhizobium kowhaii</name>
    <dbReference type="NCBI Taxonomy" id="1300272"/>
    <lineage>
        <taxon>Bacteria</taxon>
        <taxon>Pseudomonadati</taxon>
        <taxon>Pseudomonadota</taxon>
        <taxon>Alphaproteobacteria</taxon>
        <taxon>Hyphomicrobiales</taxon>
        <taxon>Phyllobacteriaceae</taxon>
        <taxon>Mesorhizobium</taxon>
    </lineage>
</organism>
<dbReference type="AlphaFoldDB" id="A0A2W7C0V6"/>
<evidence type="ECO:0000256" key="1">
    <source>
        <dbReference type="SAM" id="MobiDB-lite"/>
    </source>
</evidence>
<accession>A0A2W7C0V6</accession>
<feature type="region of interest" description="Disordered" evidence="1">
    <location>
        <begin position="41"/>
        <end position="80"/>
    </location>
</feature>
<proteinExistence type="predicted"/>
<comment type="caution">
    <text evidence="3">The sequence shown here is derived from an EMBL/GenBank/DDBJ whole genome shotgun (WGS) entry which is preliminary data.</text>
</comment>
<sequence length="520" mass="57731">MAEPPDSRTPTPADLLDMILQLRAEVAGLRAENAALKDEIRRLKGLPPRPTLKPSGMEQSSKRSSPAATGPKRRGSSRAIVTEERRLCYEPPAGSRFVGRTSFVVQDLTIGVRVVRYHRDRWRLPDGRIVVAPLPDGVDGHFGLELRRLVLSLYHQGQSTVERIVALLRDFGVSISKRQVVRILTSKIDTFVAEAKQVLTAGLASAGWVSVDDTGARHGAVNGVCTQIGNDRFAVFTTTKSKSRLNFLQLLHGGSARWVLNAASRAYMLERGLPVITTDLLHAGREPSGFEDAASWDAHLLAHGLEPKDCPLDPFRIASEGALWGGLTEAKALDGTVILSDGAGQFAIGEHARCWVHMERQIHALDSFTEPQRRAKALIQSRIWWLYNDIKAWCLDPTPRRARELARRFDRIVGMKTRFVTLDRLLARIRTDRQSFLKILQRPDIPLHTNGSENDIRSVVTRRKISGGTHSDQGRAARDTMLSMMKTCNKLGVSFWDYLGDRLGIPGSKILPLPVLLAAR</sequence>